<dbReference type="STRING" id="35756.GCA_001044155_00825"/>
<keyword evidence="3" id="KW-1185">Reference proteome</keyword>
<dbReference type="RefSeq" id="WP_018581578.1">
    <property type="nucleotide sequence ID" value="NZ_LDYD01000005.1"/>
</dbReference>
<evidence type="ECO:0000313" key="2">
    <source>
        <dbReference type="EMBL" id="STC69574.1"/>
    </source>
</evidence>
<keyword evidence="1" id="KW-1133">Transmembrane helix</keyword>
<organism evidence="2 3">
    <name type="scientific">Corynebacterium pilosum</name>
    <dbReference type="NCBI Taxonomy" id="35756"/>
    <lineage>
        <taxon>Bacteria</taxon>
        <taxon>Bacillati</taxon>
        <taxon>Actinomycetota</taxon>
        <taxon>Actinomycetes</taxon>
        <taxon>Mycobacteriales</taxon>
        <taxon>Corynebacteriaceae</taxon>
        <taxon>Corynebacterium</taxon>
    </lineage>
</organism>
<feature type="transmembrane region" description="Helical" evidence="1">
    <location>
        <begin position="65"/>
        <end position="84"/>
    </location>
</feature>
<keyword evidence="1" id="KW-0812">Transmembrane</keyword>
<protein>
    <submittedName>
        <fullName evidence="2">Uncharacterized protein</fullName>
    </submittedName>
</protein>
<evidence type="ECO:0000256" key="1">
    <source>
        <dbReference type="SAM" id="Phobius"/>
    </source>
</evidence>
<feature type="transmembrane region" description="Helical" evidence="1">
    <location>
        <begin position="35"/>
        <end position="53"/>
    </location>
</feature>
<keyword evidence="1" id="KW-0472">Membrane</keyword>
<dbReference type="AlphaFoldDB" id="A0A376CMB1"/>
<dbReference type="EMBL" id="UFXQ01000001">
    <property type="protein sequence ID" value="STC69574.1"/>
    <property type="molecule type" value="Genomic_DNA"/>
</dbReference>
<name>A0A376CMB1_9CORY</name>
<accession>A0A376CMB1</accession>
<evidence type="ECO:0000313" key="3">
    <source>
        <dbReference type="Proteomes" id="UP000254467"/>
    </source>
</evidence>
<gene>
    <name evidence="2" type="ORF">NCTC11862_01369</name>
</gene>
<proteinExistence type="predicted"/>
<sequence>MAFADFKTKNLVLLLVVLVVAYVAGIAFQHESLSIVASIMLSGCLAIFGSVYLARGFRKKGIGNVNILVVINFVLTTFLVYFLLRVVADLVVQAL</sequence>
<reference evidence="2 3" key="1">
    <citation type="submission" date="2018-06" db="EMBL/GenBank/DDBJ databases">
        <authorList>
            <consortium name="Pathogen Informatics"/>
            <person name="Doyle S."/>
        </authorList>
    </citation>
    <scope>NUCLEOTIDE SEQUENCE [LARGE SCALE GENOMIC DNA]</scope>
    <source>
        <strain evidence="2 3">NCTC11862</strain>
    </source>
</reference>
<dbReference type="Proteomes" id="UP000254467">
    <property type="component" value="Unassembled WGS sequence"/>
</dbReference>